<dbReference type="EMBL" id="D21196">
    <property type="protein sequence ID" value="BAA04739.1"/>
    <property type="molecule type" value="Genomic_DNA"/>
</dbReference>
<dbReference type="EMBL" id="AB000109">
    <property type="protein sequence ID" value="BAA78075.1"/>
    <property type="molecule type" value="Genomic_DNA"/>
</dbReference>
<accession>Q23890</accession>
<dbReference type="VEuPathDB" id="AmoebaDB:DidioMp26"/>
<reference evidence="2" key="6">
    <citation type="journal article" date="1995" name="J. Mol. Evol.">
        <title>Dictyostelium discoideum mitochondrial DNA encodes a NADH:ubiquinone oxidoreductase subunit which is nuclear encoded in other eukaryotes.</title>
        <authorList>
            <person name="Cole R."/>
            <person name="Slade M."/>
            <person name="Williams K."/>
        </authorList>
    </citation>
    <scope>NUCLEOTIDE SEQUENCE</scope>
    <source>
        <strain evidence="2">AX3</strain>
    </source>
</reference>
<dbReference type="AlphaFoldDB" id="Q23890"/>
<organism evidence="1">
    <name type="scientific">Dictyostelium discoideum</name>
    <name type="common">Social amoeba</name>
    <dbReference type="NCBI Taxonomy" id="44689"/>
    <lineage>
        <taxon>Eukaryota</taxon>
        <taxon>Amoebozoa</taxon>
        <taxon>Evosea</taxon>
        <taxon>Eumycetozoa</taxon>
        <taxon>Dictyostelia</taxon>
        <taxon>Dictyosteliales</taxon>
        <taxon>Dictyosteliaceae</taxon>
        <taxon>Dictyostelium</taxon>
    </lineage>
</organism>
<name>Q23890_DICDI</name>
<reference evidence="2 3" key="12">
    <citation type="journal article" date="2000" name="Mol. Gen. Genet.">
        <title>The mitochondrial DNA of Dictyostelium discoideum: complete sequence, gene content and genome organization.</title>
        <authorList>
            <person name="Ogawa S."/>
            <person name="Yoshino R."/>
            <person name="Angata K."/>
            <person name="Iwamoto M."/>
            <person name="Pi M."/>
            <person name="Kuroe K."/>
            <person name="Matsuo K."/>
            <person name="Morio T."/>
            <person name="Urushihara H."/>
            <person name="Yanagisawa K."/>
            <person name="Tanaka Y."/>
        </authorList>
    </citation>
    <scope>NUCLEOTIDE SEQUENCE [LARGE SCALE GENOMIC DNA]</scope>
    <source>
        <strain evidence="2 3">AX3</strain>
    </source>
</reference>
<sequence length="425" mass="51540">MGHIINPNIYRLGKMVPWVSSGFKRKKNERSKVANEDFLIYNFTRNFFYKKVYKKVVAKVKKAKLKVRNSRISRKSKKKRKFGRTSLLNHWIIKYSHLTITRFNKTFQLNIFFFDRELQKRYILRTAKPEKTAQEVAHQKKVLKLKQLLVAKRLEKNKYKNIYLTAPIKIDKQVTAGVQGFSQELARELKTYITPKRTDIINYSLARACMPAGRDIRQKHQNYERIYIYKDNTFEKNKVKDRLTVLPNLKENETYKQLYSKKLLIKIYKKKYKKHVKAVINYKFPQNYHEIDSLYFKTQARYANNYLFAKGKQAKQFYNRKKKYIEAIRKNETLGIMLKKKNVNLLNRVDNFLINVYEDRLDIDKFKVAVKQVNRKELLKKIKQNDLWKKHYLRIKIKRRVNTQRRRQRAPYKYAKLLEKRNKKE</sequence>
<evidence type="ECO:0000313" key="2">
    <source>
        <dbReference type="EMBL" id="BAA78075.1"/>
    </source>
</evidence>
<dbReference type="Proteomes" id="UP000002195">
    <property type="component" value="Mitochondrion"/>
</dbReference>
<evidence type="ECO:0000313" key="1">
    <source>
        <dbReference type="EMBL" id="BAA04739.1"/>
    </source>
</evidence>
<reference evidence="2" key="7">
    <citation type="journal article" date="1996" name="Gene">
        <title>A site-specific DNA endonuclease specified by one of two ORFs encoded by a group I intron in Dictyostelium discoideum mitochondrial DNA.</title>
        <authorList>
            <person name="Ogawa S."/>
            <person name="Naito K."/>
            <person name="Angata K."/>
            <person name="Morio T."/>
            <person name="Urushihara H."/>
            <person name="Tanaka Y."/>
        </authorList>
    </citation>
    <scope>NUCLEOTIDE SEQUENCE</scope>
    <source>
        <strain evidence="2">AX3</strain>
    </source>
</reference>
<reference evidence="2" key="5">
    <citation type="journal article" date="1995" name="Gene">
        <title>A group-I intron in the mitochondrial large-subunit ribosomal RNA-encoding gene of Dictyostelium discoideum: same site localization in alga and in vitro self-splicing.</title>
        <authorList>
            <person name="Angata K."/>
            <person name="Ogawa S."/>
            <person name="Yanagisawa K."/>
            <person name="Tanaka Y."/>
        </authorList>
    </citation>
    <scope>NUCLEOTIDE SEQUENCE</scope>
    <source>
        <strain evidence="2">AX3</strain>
    </source>
</reference>
<reference evidence="2" key="10">
    <citation type="journal article" date="1998" name="Curr. Genet.">
        <title>A ribosomal protein gene cluster is encoded in the mitochondrial DNA of Dictyostelium discoideum: UGA termination codons and similarity of gene order to Acanthamoeba castellanii.</title>
        <authorList>
            <person name="Iwamoto M."/>
            <person name="Pi M."/>
            <person name="Kurihara M."/>
            <person name="Morio T."/>
            <person name="Tanaka Y."/>
        </authorList>
    </citation>
    <scope>NUCLEOTIDE SEQUENCE</scope>
    <source>
        <strain evidence="2">AX3</strain>
    </source>
</reference>
<reference evidence="2" key="11">
    <citation type="journal article" date="1998" name="Mol. Gen. Genet.">
        <title>Characterization of a novel small RNA encoded by Dictyostelium discoideum mitochondrial DNA.</title>
        <authorList>
            <person name="Pi M."/>
            <person name="Morio T."/>
            <person name="Urushihara H."/>
            <person name="Tanaka Y."/>
        </authorList>
    </citation>
    <scope>NUCLEOTIDE SEQUENCE</scope>
    <source>
        <strain evidence="2">AX3</strain>
    </source>
</reference>
<reference evidence="2" key="3">
    <citation type="journal article" date="1995" name="Curr. Genet.">
        <title>Codon usage, genetic code and phylogeny of Dictyostelium discoideum mitochondrial DNA as deduced from a 7.3-kb region.</title>
        <authorList>
            <person name="Angata K."/>
            <person name="Kuroe K."/>
            <person name="Yanagisawa K."/>
            <person name="Tanaka Y."/>
        </authorList>
    </citation>
    <scope>NUCLEOTIDE SEQUENCE</scope>
    <source>
        <strain evidence="2">AX3</strain>
    </source>
</reference>
<reference evidence="2" key="8">
    <citation type="journal article" date="1996" name="J. Plant Res.">
        <title>Analysis of a tRNA gene-like sequence (t-element) with TTA at the anticodon position in the mitochondrial DNA of Dictyostelium discoideum.</title>
        <authorList>
            <person name="Pi M."/>
            <person name="Angata K."/>
            <person name="Ikemura T."/>
            <person name="Yanagisawa K."/>
            <person name="Tanaka Y."/>
        </authorList>
    </citation>
    <scope>NUCLEOTIDE SEQUENCE</scope>
    <source>
        <strain evidence="2">AX3</strain>
    </source>
</reference>
<dbReference type="PIR" id="T43772">
    <property type="entry name" value="T43772"/>
</dbReference>
<dbReference type="KEGG" id="ddi:DidioMp26"/>
<reference evidence="2" key="1">
    <citation type="journal article" date="1990" name="Plant Mol. Biol.">
        <title>ORF209 of Dictyostelium discoideum mitochondrial DNA has a homologue in chloroplast DNA.</title>
        <authorList>
            <person name="Tanaka Y."/>
            <person name="Kuroe K."/>
            <person name="Angata K."/>
            <person name="Yanagisawa K."/>
        </authorList>
    </citation>
    <scope>NUCLEOTIDE SEQUENCE</scope>
    <source>
        <strain evidence="2">AX3</strain>
    </source>
</reference>
<protein>
    <submittedName>
        <fullName evidence="1">ORF425</fullName>
    </submittedName>
</protein>
<keyword evidence="1" id="KW-0496">Mitochondrion</keyword>
<dbReference type="STRING" id="44689.Q23890"/>
<dbReference type="FunCoup" id="Q23890">
    <property type="interactions" value="8"/>
</dbReference>
<accession>Q9XPJ0</accession>
<reference evidence="2" key="2">
    <citation type="journal article" date="1994" name="J. Mol. Evol.">
        <title>The Dictyostelium discoideum mitochondrial genome: a primordial system using the universal code and encoding hydrophilic proteins atypical of metazoan mitochondrial DNA.</title>
        <authorList>
            <person name="Cole R."/>
            <person name="Williams K."/>
        </authorList>
    </citation>
    <scope>NUCLEOTIDE SEQUENCE</scope>
    <source>
        <strain evidence="2">AX3</strain>
    </source>
</reference>
<proteinExistence type="predicted"/>
<dbReference type="GeneID" id="2193945"/>
<geneLocation type="mitochondrion" evidence="1"/>
<reference evidence="2" key="9">
    <citation type="journal article" date="1997" name="Curr. Genet.">
        <title>Group-I introns in the cytochrome c oxidase genes of Dictyostelium discoideum: two related ORFs in one loop of a group-I intron, a cox1/2 hybrid gene and an unusually large cox3 gene.</title>
        <authorList>
            <person name="Ogawa S."/>
            <person name="Matsuo K."/>
            <person name="Angata K."/>
            <person name="Yanagisawa K."/>
            <person name="Tanaka Y."/>
        </authorList>
    </citation>
    <scope>NUCLEOTIDE SEQUENCE</scope>
    <source>
        <strain evidence="2">AX3</strain>
    </source>
</reference>
<evidence type="ECO:0000313" key="3">
    <source>
        <dbReference type="Proteomes" id="UP000002195"/>
    </source>
</evidence>
<reference evidence="1" key="4">
    <citation type="journal article" date="1995" name="DNA Res.">
        <title>Mitochondrial ribosomal protein L11 gene of Dictyostelium discoideum resides not in the nuclear genome but in the mitochondrial genome.</title>
        <authorList>
            <person name="Iwamoto M."/>
            <person name="Yanagisawa K."/>
            <person name="Tanaka Y."/>
        </authorList>
    </citation>
    <scope>NUCLEOTIDE SEQUENCE</scope>
    <source>
        <strain evidence="1">AX3</strain>
    </source>
</reference>
<dbReference type="RefSeq" id="NP_050093.1">
    <property type="nucleotide sequence ID" value="NC_000895.1"/>
</dbReference>
<keyword evidence="3" id="KW-1185">Reference proteome</keyword>